<dbReference type="AlphaFoldDB" id="L8WKX1"/>
<sequence>MDAALDCNDSGFENIYNISQLDAMSIAFNAWAAVSPLTIANCWHHTRLALLPLVPDNDCLIQQQEVLVNKMENQPNFMCPAFQNLWTLMGPGEQVQTKYEATEEEIVHRLKAGLTLDKDHICSYIRNPQPEAGSPGLLALVYPSPFVSAPLRLTESCNTLGATGTNTCDKRLAGWNTIRSLITAIEPGAKAIGLPIHGLRAFVDRLEGAFEEREDYALLAAQLNVILDDLVKHMNQPIDTEMTASVKRIHAYVDPALVTRMQLIYSTGTLKMRSRRSLSARRWRWKDDCLVQWKKQKR</sequence>
<dbReference type="EMBL" id="AFRT01002123">
    <property type="protein sequence ID" value="ELU38585.1"/>
    <property type="molecule type" value="Genomic_DNA"/>
</dbReference>
<gene>
    <name evidence="1" type="ORF">AG1IA_07385</name>
</gene>
<dbReference type="OrthoDB" id="162969at2759"/>
<name>L8WKX1_THACA</name>
<protein>
    <submittedName>
        <fullName evidence="1">Uncharacterized protein</fullName>
    </submittedName>
</protein>
<dbReference type="HOGENOM" id="CLU_934403_0_0_1"/>
<evidence type="ECO:0000313" key="1">
    <source>
        <dbReference type="EMBL" id="ELU38585.1"/>
    </source>
</evidence>
<accession>L8WKX1</accession>
<keyword evidence="2" id="KW-1185">Reference proteome</keyword>
<comment type="caution">
    <text evidence="1">The sequence shown here is derived from an EMBL/GenBank/DDBJ whole genome shotgun (WGS) entry which is preliminary data.</text>
</comment>
<proteinExistence type="predicted"/>
<organism evidence="1 2">
    <name type="scientific">Thanatephorus cucumeris (strain AG1-IA)</name>
    <name type="common">Rice sheath blight fungus</name>
    <name type="synonym">Rhizoctonia solani</name>
    <dbReference type="NCBI Taxonomy" id="983506"/>
    <lineage>
        <taxon>Eukaryota</taxon>
        <taxon>Fungi</taxon>
        <taxon>Dikarya</taxon>
        <taxon>Basidiomycota</taxon>
        <taxon>Agaricomycotina</taxon>
        <taxon>Agaricomycetes</taxon>
        <taxon>Cantharellales</taxon>
        <taxon>Ceratobasidiaceae</taxon>
        <taxon>Rhizoctonia</taxon>
        <taxon>Rhizoctonia solani AG-1</taxon>
    </lineage>
</organism>
<dbReference type="Proteomes" id="UP000011668">
    <property type="component" value="Unassembled WGS sequence"/>
</dbReference>
<reference evidence="1 2" key="1">
    <citation type="journal article" date="2013" name="Nat. Commun.">
        <title>The evolution and pathogenic mechanisms of the rice sheath blight pathogen.</title>
        <authorList>
            <person name="Zheng A."/>
            <person name="Lin R."/>
            <person name="Xu L."/>
            <person name="Qin P."/>
            <person name="Tang C."/>
            <person name="Ai P."/>
            <person name="Zhang D."/>
            <person name="Liu Y."/>
            <person name="Sun Z."/>
            <person name="Feng H."/>
            <person name="Wang Y."/>
            <person name="Chen Y."/>
            <person name="Liang X."/>
            <person name="Fu R."/>
            <person name="Li Q."/>
            <person name="Zhang J."/>
            <person name="Yu X."/>
            <person name="Xie Z."/>
            <person name="Ding L."/>
            <person name="Guan P."/>
            <person name="Tang J."/>
            <person name="Liang Y."/>
            <person name="Wang S."/>
            <person name="Deng Q."/>
            <person name="Li S."/>
            <person name="Zhu J."/>
            <person name="Wang L."/>
            <person name="Liu H."/>
            <person name="Li P."/>
        </authorList>
    </citation>
    <scope>NUCLEOTIDE SEQUENCE [LARGE SCALE GENOMIC DNA]</scope>
    <source>
        <strain evidence="2">AG-1 IA</strain>
    </source>
</reference>
<evidence type="ECO:0000313" key="2">
    <source>
        <dbReference type="Proteomes" id="UP000011668"/>
    </source>
</evidence>